<dbReference type="AlphaFoldDB" id="A0A836I8M4"/>
<evidence type="ECO:0000256" key="2">
    <source>
        <dbReference type="ARBA" id="ARBA00022803"/>
    </source>
</evidence>
<dbReference type="RefSeq" id="XP_067752853.1">
    <property type="nucleotide sequence ID" value="XM_067896696.1"/>
</dbReference>
<dbReference type="GO" id="GO:0030544">
    <property type="term" value="F:Hsp70 protein binding"/>
    <property type="evidence" value="ECO:0007669"/>
    <property type="project" value="TreeGrafter"/>
</dbReference>
<keyword evidence="1" id="KW-0677">Repeat</keyword>
<evidence type="ECO:0000256" key="1">
    <source>
        <dbReference type="ARBA" id="ARBA00022737"/>
    </source>
</evidence>
<dbReference type="Gene3D" id="1.25.40.10">
    <property type="entry name" value="Tetratricopeptide repeat domain"/>
    <property type="match status" value="1"/>
</dbReference>
<reference evidence="5 6" key="1">
    <citation type="submission" date="2021-02" db="EMBL/GenBank/DDBJ databases">
        <title>Porcisia hertigi Genome sequencing and assembly.</title>
        <authorList>
            <person name="Almutairi H."/>
            <person name="Gatherer D."/>
        </authorList>
    </citation>
    <scope>NUCLEOTIDE SEQUENCE [LARGE SCALE GENOMIC DNA]</scope>
    <source>
        <strain evidence="5 6">C119</strain>
    </source>
</reference>
<accession>A0A836I8M4</accession>
<organism evidence="5 6">
    <name type="scientific">Porcisia hertigi</name>
    <dbReference type="NCBI Taxonomy" id="2761500"/>
    <lineage>
        <taxon>Eukaryota</taxon>
        <taxon>Discoba</taxon>
        <taxon>Euglenozoa</taxon>
        <taxon>Kinetoplastea</taxon>
        <taxon>Metakinetoplastina</taxon>
        <taxon>Trypanosomatida</taxon>
        <taxon>Trypanosomatidae</taxon>
        <taxon>Leishmaniinae</taxon>
        <taxon>Porcisia</taxon>
    </lineage>
</organism>
<dbReference type="SUPFAM" id="SSF48452">
    <property type="entry name" value="TPR-like"/>
    <property type="match status" value="1"/>
</dbReference>
<feature type="repeat" description="TPR" evidence="3">
    <location>
        <begin position="133"/>
        <end position="166"/>
    </location>
</feature>
<dbReference type="InterPro" id="IPR019734">
    <property type="entry name" value="TPR_rpt"/>
</dbReference>
<sequence length="295" mass="33074">MSAYSGVDVAALNRTLEALRLRPDDIHLPELVELKRWATEAGAVFPDPETRAAGSAEAAASRHDEESEPDEERWSLSDSEPAAIPAKSGEPSDADMDAAMAAKGEAVQLHNDGKLEEAISKMSEALTYTPGSAMYWGLRSQYYLELNKPNAALHDANKALELNPQNVRALRVRGTVRRHLGHWEDSLKDLSAAQAIDYDATTTETLKYVQCRFTNRHKRELARKLAQEEAAAKRQEELRRQRQQETAEAAKTQEASAKFPGGMPGGCFLAWSLLFKIPRSLRPCRIPRWRRKWLR</sequence>
<dbReference type="GeneID" id="94286773"/>
<dbReference type="PANTHER" id="PTHR45883">
    <property type="entry name" value="HSC70-INTERACTING PROTEIN"/>
    <property type="match status" value="1"/>
</dbReference>
<evidence type="ECO:0000256" key="3">
    <source>
        <dbReference type="PROSITE-ProRule" id="PRU00339"/>
    </source>
</evidence>
<evidence type="ECO:0000256" key="4">
    <source>
        <dbReference type="SAM" id="MobiDB-lite"/>
    </source>
</evidence>
<dbReference type="Proteomes" id="UP000674318">
    <property type="component" value="Unassembled WGS sequence"/>
</dbReference>
<dbReference type="SMART" id="SM00028">
    <property type="entry name" value="TPR"/>
    <property type="match status" value="3"/>
</dbReference>
<evidence type="ECO:0000313" key="6">
    <source>
        <dbReference type="Proteomes" id="UP000674318"/>
    </source>
</evidence>
<feature type="region of interest" description="Disordered" evidence="4">
    <location>
        <begin position="43"/>
        <end position="94"/>
    </location>
</feature>
<dbReference type="PANTHER" id="PTHR45883:SF2">
    <property type="entry name" value="HSC70-INTERACTING PROTEIN"/>
    <property type="match status" value="1"/>
</dbReference>
<feature type="compositionally biased region" description="Basic and acidic residues" evidence="4">
    <location>
        <begin position="233"/>
        <end position="245"/>
    </location>
</feature>
<dbReference type="FunFam" id="1.25.40.10:FF:002618">
    <property type="entry name" value="Hsc70-interacting protein (Hip), putative"/>
    <property type="match status" value="1"/>
</dbReference>
<gene>
    <name evidence="5" type="ORF">JKF63_00645</name>
</gene>
<dbReference type="InterPro" id="IPR011990">
    <property type="entry name" value="TPR-like_helical_dom_sf"/>
</dbReference>
<dbReference type="PROSITE" id="PS50005">
    <property type="entry name" value="TPR"/>
    <property type="match status" value="1"/>
</dbReference>
<protein>
    <submittedName>
        <fullName evidence="5">Uncharacterized protein</fullName>
    </submittedName>
</protein>
<name>A0A836I8M4_9TRYP</name>
<comment type="caution">
    <text evidence="5">The sequence shown here is derived from an EMBL/GenBank/DDBJ whole genome shotgun (WGS) entry which is preliminary data.</text>
</comment>
<proteinExistence type="predicted"/>
<feature type="region of interest" description="Disordered" evidence="4">
    <location>
        <begin position="233"/>
        <end position="258"/>
    </location>
</feature>
<dbReference type="OrthoDB" id="533763at2759"/>
<keyword evidence="2 3" id="KW-0802">TPR repeat</keyword>
<feature type="compositionally biased region" description="Low complexity" evidence="4">
    <location>
        <begin position="246"/>
        <end position="255"/>
    </location>
</feature>
<keyword evidence="6" id="KW-1185">Reference proteome</keyword>
<dbReference type="EMBL" id="JAFJZO010000036">
    <property type="protein sequence ID" value="KAG5490525.1"/>
    <property type="molecule type" value="Genomic_DNA"/>
</dbReference>
<dbReference type="KEGG" id="phet:94286773"/>
<evidence type="ECO:0000313" key="5">
    <source>
        <dbReference type="EMBL" id="KAG5490525.1"/>
    </source>
</evidence>